<protein>
    <submittedName>
        <fullName evidence="3">Transposase, IS4 family</fullName>
    </submittedName>
</protein>
<comment type="caution">
    <text evidence="3">The sequence shown here is derived from an EMBL/GenBank/DDBJ whole genome shotgun (WGS) entry which is preliminary data.</text>
</comment>
<proteinExistence type="predicted"/>
<gene>
    <name evidence="3" type="ORF">LEP1GSC188_0812</name>
    <name evidence="2" type="ORF">LEP1GSC188_4908</name>
</gene>
<dbReference type="GO" id="GO:0004803">
    <property type="term" value="F:transposase activity"/>
    <property type="evidence" value="ECO:0007669"/>
    <property type="project" value="InterPro"/>
</dbReference>
<dbReference type="Proteomes" id="UP000011770">
    <property type="component" value="Unassembled WGS sequence"/>
</dbReference>
<dbReference type="GO" id="GO:0003677">
    <property type="term" value="F:DNA binding"/>
    <property type="evidence" value="ECO:0007669"/>
    <property type="project" value="InterPro"/>
</dbReference>
<evidence type="ECO:0000313" key="2">
    <source>
        <dbReference type="EMBL" id="EMF81290.1"/>
    </source>
</evidence>
<dbReference type="EMBL" id="AHOR02000035">
    <property type="protein sequence ID" value="EMF81290.1"/>
    <property type="molecule type" value="Genomic_DNA"/>
</dbReference>
<dbReference type="Pfam" id="PF01609">
    <property type="entry name" value="DDE_Tnp_1"/>
    <property type="match status" value="1"/>
</dbReference>
<accession>M3GZF8</accession>
<dbReference type="EMBL" id="AHOR02000029">
    <property type="protein sequence ID" value="EMF81875.1"/>
    <property type="molecule type" value="Genomic_DNA"/>
</dbReference>
<reference evidence="3 4" key="1">
    <citation type="submission" date="2013-01" db="EMBL/GenBank/DDBJ databases">
        <authorList>
            <person name="Harkins D.M."/>
            <person name="Durkin A.S."/>
            <person name="Brinkac L.M."/>
            <person name="Haft D.H."/>
            <person name="Selengut J.D."/>
            <person name="Sanka R."/>
            <person name="DePew J."/>
            <person name="Purushe J."/>
            <person name="Tulsiani S.M."/>
            <person name="Graham G.C."/>
            <person name="Burns M.-A."/>
            <person name="Dohnt M.F."/>
            <person name="Smythe L.D."/>
            <person name="McKay D.B."/>
            <person name="Craig S.B."/>
            <person name="Vinetz J.M."/>
            <person name="Sutton G.G."/>
            <person name="Nierman W.C."/>
            <person name="Fouts D.E."/>
        </authorList>
    </citation>
    <scope>NUCLEOTIDE SEQUENCE [LARGE SCALE GENOMIC DNA]</scope>
    <source>
        <strain evidence="3 4">LT2116</strain>
    </source>
</reference>
<dbReference type="AlphaFoldDB" id="M3GZF8"/>
<evidence type="ECO:0000313" key="4">
    <source>
        <dbReference type="Proteomes" id="UP000011770"/>
    </source>
</evidence>
<dbReference type="GO" id="GO:0006313">
    <property type="term" value="P:DNA transposition"/>
    <property type="evidence" value="ECO:0007669"/>
    <property type="project" value="InterPro"/>
</dbReference>
<evidence type="ECO:0000313" key="3">
    <source>
        <dbReference type="EMBL" id="EMF81875.1"/>
    </source>
</evidence>
<evidence type="ECO:0000259" key="1">
    <source>
        <dbReference type="Pfam" id="PF01609"/>
    </source>
</evidence>
<sequence>MKPQIISLDKAYSTNAIKSKLKKDKIKYRIPNKKNAKNPEKITPLKPFRWTVERTFAWFNAFRGIKTCWEFKLQNHTALFQLVSALILFRMSRK</sequence>
<dbReference type="PANTHER" id="PTHR30007">
    <property type="entry name" value="PHP DOMAIN PROTEIN"/>
    <property type="match status" value="1"/>
</dbReference>
<feature type="domain" description="Transposase IS4-like" evidence="1">
    <location>
        <begin position="3"/>
        <end position="88"/>
    </location>
</feature>
<organism evidence="3 4">
    <name type="scientific">Leptospira weilii serovar Topaz str. LT2116</name>
    <dbReference type="NCBI Taxonomy" id="1088540"/>
    <lineage>
        <taxon>Bacteria</taxon>
        <taxon>Pseudomonadati</taxon>
        <taxon>Spirochaetota</taxon>
        <taxon>Spirochaetia</taxon>
        <taxon>Leptospirales</taxon>
        <taxon>Leptospiraceae</taxon>
        <taxon>Leptospira</taxon>
    </lineage>
</organism>
<dbReference type="InterPro" id="IPR002559">
    <property type="entry name" value="Transposase_11"/>
</dbReference>
<name>M3GZF8_9LEPT</name>
<dbReference type="PANTHER" id="PTHR30007:SF1">
    <property type="entry name" value="BLR1914 PROTEIN"/>
    <property type="match status" value="1"/>
</dbReference>